<dbReference type="RefSeq" id="WP_318296841.1">
    <property type="nucleotide sequence ID" value="NZ_BAAABQ010000025.1"/>
</dbReference>
<reference evidence="1 2" key="1">
    <citation type="submission" date="2020-08" db="EMBL/GenBank/DDBJ databases">
        <title>Genomic Encyclopedia of Archaeal and Bacterial Type Strains, Phase II (KMG-II): from individual species to whole genera.</title>
        <authorList>
            <person name="Goeker M."/>
        </authorList>
    </citation>
    <scope>NUCLEOTIDE SEQUENCE [LARGE SCALE GENOMIC DNA]</scope>
    <source>
        <strain evidence="1 2">DSM 43850</strain>
    </source>
</reference>
<dbReference type="Proteomes" id="UP000517916">
    <property type="component" value="Unassembled WGS sequence"/>
</dbReference>
<organism evidence="1 2">
    <name type="scientific">Kutzneria viridogrisea</name>
    <dbReference type="NCBI Taxonomy" id="47990"/>
    <lineage>
        <taxon>Bacteria</taxon>
        <taxon>Bacillati</taxon>
        <taxon>Actinomycetota</taxon>
        <taxon>Actinomycetes</taxon>
        <taxon>Pseudonocardiales</taxon>
        <taxon>Pseudonocardiaceae</taxon>
        <taxon>Kutzneria</taxon>
    </lineage>
</organism>
<protein>
    <submittedName>
        <fullName evidence="1">Uncharacterized protein</fullName>
    </submittedName>
</protein>
<comment type="caution">
    <text evidence="1">The sequence shown here is derived from an EMBL/GenBank/DDBJ whole genome shotgun (WGS) entry which is preliminary data.</text>
</comment>
<sequence>MSTPTNAPLADTPLFEQLLEELGLAAEFAEIPADVSTLLDPE</sequence>
<gene>
    <name evidence="1" type="ORF">BC739_007700</name>
</gene>
<evidence type="ECO:0000313" key="2">
    <source>
        <dbReference type="Proteomes" id="UP000517916"/>
    </source>
</evidence>
<dbReference type="EMBL" id="JACJID010000006">
    <property type="protein sequence ID" value="MBA8930467.1"/>
    <property type="molecule type" value="Genomic_DNA"/>
</dbReference>
<accession>A0ABR6BU67</accession>
<proteinExistence type="predicted"/>
<evidence type="ECO:0000313" key="1">
    <source>
        <dbReference type="EMBL" id="MBA8930467.1"/>
    </source>
</evidence>
<name>A0ABR6BU67_9PSEU</name>
<keyword evidence="2" id="KW-1185">Reference proteome</keyword>